<evidence type="ECO:0000313" key="2">
    <source>
        <dbReference type="EMBL" id="CDJ34586.1"/>
    </source>
</evidence>
<gene>
    <name evidence="2" type="ORF">EMH_0021140</name>
</gene>
<reference evidence="2" key="1">
    <citation type="submission" date="2013-10" db="EMBL/GenBank/DDBJ databases">
        <title>Genomic analysis of the causative agents of coccidiosis in chickens.</title>
        <authorList>
            <person name="Reid A.J."/>
            <person name="Blake D."/>
            <person name="Billington K."/>
            <person name="Browne H."/>
            <person name="Dunn M."/>
            <person name="Hung S."/>
            <person name="Kawahara F."/>
            <person name="Miranda-Saavedra D."/>
            <person name="Mourier T."/>
            <person name="Nagra H."/>
            <person name="Otto T.D."/>
            <person name="Rawlings N."/>
            <person name="Sanchez A."/>
            <person name="Sanders M."/>
            <person name="Subramaniam C."/>
            <person name="Tay Y."/>
            <person name="Dear P."/>
            <person name="Doerig C."/>
            <person name="Gruber A."/>
            <person name="Parkinson J."/>
            <person name="Shirley M."/>
            <person name="Wan K.L."/>
            <person name="Berriman M."/>
            <person name="Tomley F."/>
            <person name="Pain A."/>
        </authorList>
    </citation>
    <scope>NUCLEOTIDE SEQUENCE [LARGE SCALE GENOMIC DNA]</scope>
    <source>
        <strain evidence="2">Houghton</strain>
    </source>
</reference>
<reference evidence="2" key="2">
    <citation type="submission" date="2013-10" db="EMBL/GenBank/DDBJ databases">
        <authorList>
            <person name="Aslett M."/>
        </authorList>
    </citation>
    <scope>NUCLEOTIDE SEQUENCE [LARGE SCALE GENOMIC DNA]</scope>
    <source>
        <strain evidence="2">Houghton</strain>
    </source>
</reference>
<dbReference type="RefSeq" id="XP_013357149.1">
    <property type="nucleotide sequence ID" value="XM_013501695.1"/>
</dbReference>
<proteinExistence type="predicted"/>
<dbReference type="Proteomes" id="UP000030744">
    <property type="component" value="Unassembled WGS sequence"/>
</dbReference>
<dbReference type="VEuPathDB" id="ToxoDB:EMH_0021140"/>
<name>U6KCS0_9EIME</name>
<keyword evidence="3" id="KW-1185">Reference proteome</keyword>
<sequence>MSPLPCSVIVCTVGTESGLWMGDDAGVLHTLDQDFQLKSLKSFDICFVAMHAAVSASSIVCIGRDAPAEKPGNVGAAVDSSGQNDDSRIRQGILKYKCYSTTQLDAKGNPVLLREAGLFSKIPEQVFVCSDINSNFTMLAVGTETAGVCLFRGNLLKEKTCRLRLMRENDERIVSVRFLTSPSDAKIHYMLVCYASSITCYAVPLKGEPKVCLCSSWGIPT</sequence>
<evidence type="ECO:0000313" key="3">
    <source>
        <dbReference type="Proteomes" id="UP000030744"/>
    </source>
</evidence>
<feature type="domain" description="PEP5/VPS11 N-terminal" evidence="1">
    <location>
        <begin position="9"/>
        <end position="208"/>
    </location>
</feature>
<dbReference type="OrthoDB" id="26184at2759"/>
<dbReference type="GeneID" id="25377005"/>
<dbReference type="InterPro" id="IPR057307">
    <property type="entry name" value="PEP5_VPS11_N"/>
</dbReference>
<protein>
    <recommendedName>
        <fullName evidence="1">PEP5/VPS11 N-terminal domain-containing protein</fullName>
    </recommendedName>
</protein>
<accession>U6KCS0</accession>
<evidence type="ECO:0000259" key="1">
    <source>
        <dbReference type="Pfam" id="PF23341"/>
    </source>
</evidence>
<dbReference type="EMBL" id="HG686817">
    <property type="protein sequence ID" value="CDJ34586.1"/>
    <property type="molecule type" value="Genomic_DNA"/>
</dbReference>
<dbReference type="AlphaFoldDB" id="U6KCS0"/>
<organism evidence="2 3">
    <name type="scientific">Eimeria mitis</name>
    <dbReference type="NCBI Taxonomy" id="44415"/>
    <lineage>
        <taxon>Eukaryota</taxon>
        <taxon>Sar</taxon>
        <taxon>Alveolata</taxon>
        <taxon>Apicomplexa</taxon>
        <taxon>Conoidasida</taxon>
        <taxon>Coccidia</taxon>
        <taxon>Eucoccidiorida</taxon>
        <taxon>Eimeriorina</taxon>
        <taxon>Eimeriidae</taxon>
        <taxon>Eimeria</taxon>
    </lineage>
</organism>
<dbReference type="Pfam" id="PF23341">
    <property type="entry name" value="PEP5_VPS11_N"/>
    <property type="match status" value="1"/>
</dbReference>